<evidence type="ECO:0000256" key="4">
    <source>
        <dbReference type="ARBA" id="ARBA00023002"/>
    </source>
</evidence>
<dbReference type="Gene3D" id="3.20.20.70">
    <property type="entry name" value="Aldolase class I"/>
    <property type="match status" value="1"/>
</dbReference>
<dbReference type="FunFam" id="3.20.20.70:FF:000029">
    <property type="entry name" value="L-lactate dehydrogenase"/>
    <property type="match status" value="1"/>
</dbReference>
<dbReference type="InterPro" id="IPR037396">
    <property type="entry name" value="FMN_HAD"/>
</dbReference>
<name>A0A561R881_9HYPH</name>
<feature type="binding site" evidence="7">
    <location>
        <position position="157"/>
    </location>
    <ligand>
        <name>FMN</name>
        <dbReference type="ChEBI" id="CHEBI:58210"/>
    </ligand>
</feature>
<comment type="cofactor">
    <cofactor evidence="1">
        <name>FMN</name>
        <dbReference type="ChEBI" id="CHEBI:58210"/>
    </cofactor>
</comment>
<feature type="binding site" evidence="7">
    <location>
        <position position="256"/>
    </location>
    <ligand>
        <name>FMN</name>
        <dbReference type="ChEBI" id="CHEBI:58210"/>
    </ligand>
</feature>
<accession>A0A561R881</accession>
<feature type="binding site" evidence="7">
    <location>
        <position position="107"/>
    </location>
    <ligand>
        <name>FMN</name>
        <dbReference type="ChEBI" id="CHEBI:58210"/>
    </ligand>
</feature>
<sequence length="382" mass="41957">MPLLLNAQDYRAAARRLLPKALFEYIDRGAEDENALRRLRDVLDAVHLVPTVLTGHGERNLQAEVLGHKISMPVIIAPTALAGMVSHNGEIKIARAAERIGIPACISTQSVTTVEEIRAGAPAANLWFQLYLWKDRSLSRALLERVQKAGVDTLVVTADTPTGPKREYNQRNGFAIPIKYSARLGIDVATHPRWLAGVLMRYILTTGMPTYGHYPEEFRSSVTRAQLAERVKLENLLNWNDIHELRRWWKGKLIIKGVLSVEDAELAHAAGAEGIVVSSHDARNLDILPAPIEVLPQIADRLGDKLEIIADSGIQRGSDVVKYVASGAKAVMIGRLPLWGLAAGGETGADNLLSMLRNEIDLTLTMLGRKTPYECKTSATHS</sequence>
<protein>
    <submittedName>
        <fullName evidence="9">L-lactate dehydrogenase (Cytochrome)</fullName>
    </submittedName>
</protein>
<feature type="binding site" evidence="7">
    <location>
        <begin position="334"/>
        <end position="335"/>
    </location>
    <ligand>
        <name>FMN</name>
        <dbReference type="ChEBI" id="CHEBI:58210"/>
    </ligand>
</feature>
<keyword evidence="4" id="KW-0560">Oxidoreductase</keyword>
<dbReference type="RefSeq" id="WP_145632269.1">
    <property type="nucleotide sequence ID" value="NZ_VIWP01000001.1"/>
</dbReference>
<keyword evidence="10" id="KW-1185">Reference proteome</keyword>
<evidence type="ECO:0000256" key="1">
    <source>
        <dbReference type="ARBA" id="ARBA00001917"/>
    </source>
</evidence>
<keyword evidence="2 7" id="KW-0285">Flavoprotein</keyword>
<feature type="binding site" evidence="7">
    <location>
        <position position="131"/>
    </location>
    <ligand>
        <name>glyoxylate</name>
        <dbReference type="ChEBI" id="CHEBI:36655"/>
    </ligand>
</feature>
<feature type="binding site" evidence="7">
    <location>
        <begin position="78"/>
        <end position="80"/>
    </location>
    <ligand>
        <name>FMN</name>
        <dbReference type="ChEBI" id="CHEBI:58210"/>
    </ligand>
</feature>
<dbReference type="GO" id="GO:0004459">
    <property type="term" value="F:L-lactate dehydrogenase (NAD+) activity"/>
    <property type="evidence" value="ECO:0007669"/>
    <property type="project" value="TreeGrafter"/>
</dbReference>
<feature type="domain" description="FMN hydroxy acid dehydrogenase" evidence="8">
    <location>
        <begin position="1"/>
        <end position="382"/>
    </location>
</feature>
<evidence type="ECO:0000256" key="3">
    <source>
        <dbReference type="ARBA" id="ARBA00022643"/>
    </source>
</evidence>
<evidence type="ECO:0000256" key="6">
    <source>
        <dbReference type="PIRSR" id="PIRSR000138-1"/>
    </source>
</evidence>
<dbReference type="PROSITE" id="PS51349">
    <property type="entry name" value="FMN_HYDROXY_ACID_DH_2"/>
    <property type="match status" value="1"/>
</dbReference>
<dbReference type="GO" id="GO:0005886">
    <property type="term" value="C:plasma membrane"/>
    <property type="evidence" value="ECO:0007669"/>
    <property type="project" value="TreeGrafter"/>
</dbReference>
<evidence type="ECO:0000313" key="9">
    <source>
        <dbReference type="EMBL" id="TWF58802.1"/>
    </source>
</evidence>
<comment type="caution">
    <text evidence="9">The sequence shown here is derived from an EMBL/GenBank/DDBJ whole genome shotgun (WGS) entry which is preliminary data.</text>
</comment>
<dbReference type="GO" id="GO:0009060">
    <property type="term" value="P:aerobic respiration"/>
    <property type="evidence" value="ECO:0007669"/>
    <property type="project" value="TreeGrafter"/>
</dbReference>
<dbReference type="PANTHER" id="PTHR10578">
    <property type="entry name" value="S -2-HYDROXY-ACID OXIDASE-RELATED"/>
    <property type="match status" value="1"/>
</dbReference>
<feature type="binding site" evidence="7">
    <location>
        <position position="280"/>
    </location>
    <ligand>
        <name>glyoxylate</name>
        <dbReference type="ChEBI" id="CHEBI:36655"/>
    </ligand>
</feature>
<evidence type="ECO:0000259" key="8">
    <source>
        <dbReference type="PROSITE" id="PS51349"/>
    </source>
</evidence>
<evidence type="ECO:0000256" key="5">
    <source>
        <dbReference type="ARBA" id="ARBA00024042"/>
    </source>
</evidence>
<dbReference type="PANTHER" id="PTHR10578:SF107">
    <property type="entry name" value="2-HYDROXYACID OXIDASE 1"/>
    <property type="match status" value="1"/>
</dbReference>
<evidence type="ECO:0000256" key="7">
    <source>
        <dbReference type="PIRSR" id="PIRSR000138-2"/>
    </source>
</evidence>
<dbReference type="Proteomes" id="UP000320653">
    <property type="component" value="Unassembled WGS sequence"/>
</dbReference>
<dbReference type="PIRSF" id="PIRSF000138">
    <property type="entry name" value="Al-hdrx_acd_dh"/>
    <property type="match status" value="1"/>
</dbReference>
<feature type="binding site" evidence="7">
    <location>
        <position position="129"/>
    </location>
    <ligand>
        <name>FMN</name>
        <dbReference type="ChEBI" id="CHEBI:58210"/>
    </ligand>
</feature>
<organism evidence="9 10">
    <name type="scientific">Neorhizobium alkalisoli</name>
    <dbReference type="NCBI Taxonomy" id="528178"/>
    <lineage>
        <taxon>Bacteria</taxon>
        <taxon>Pseudomonadati</taxon>
        <taxon>Pseudomonadota</taxon>
        <taxon>Alphaproteobacteria</taxon>
        <taxon>Hyphomicrobiales</taxon>
        <taxon>Rhizobiaceae</taxon>
        <taxon>Rhizobium/Agrobacterium group</taxon>
        <taxon>Neorhizobium</taxon>
    </lineage>
</organism>
<dbReference type="Pfam" id="PF01070">
    <property type="entry name" value="FMN_dh"/>
    <property type="match status" value="1"/>
</dbReference>
<feature type="binding site" evidence="7">
    <location>
        <position position="166"/>
    </location>
    <ligand>
        <name>glyoxylate</name>
        <dbReference type="ChEBI" id="CHEBI:36655"/>
    </ligand>
</feature>
<keyword evidence="3 7" id="KW-0288">FMN</keyword>
<dbReference type="GO" id="GO:0010181">
    <property type="term" value="F:FMN binding"/>
    <property type="evidence" value="ECO:0007669"/>
    <property type="project" value="InterPro"/>
</dbReference>
<feature type="binding site" evidence="7">
    <location>
        <position position="283"/>
    </location>
    <ligand>
        <name>glyoxylate</name>
        <dbReference type="ChEBI" id="CHEBI:36655"/>
    </ligand>
</feature>
<dbReference type="CDD" id="cd02809">
    <property type="entry name" value="alpha_hydroxyacid_oxid_FMN"/>
    <property type="match status" value="1"/>
</dbReference>
<dbReference type="EMBL" id="VIWP01000001">
    <property type="protein sequence ID" value="TWF58802.1"/>
    <property type="molecule type" value="Genomic_DNA"/>
</dbReference>
<dbReference type="InterPro" id="IPR012133">
    <property type="entry name" value="Alpha-hydoxy_acid_DH_FMN"/>
</dbReference>
<gene>
    <name evidence="9" type="ORF">FHW37_101606</name>
</gene>
<dbReference type="InterPro" id="IPR013785">
    <property type="entry name" value="Aldolase_TIM"/>
</dbReference>
<evidence type="ECO:0000313" key="10">
    <source>
        <dbReference type="Proteomes" id="UP000320653"/>
    </source>
</evidence>
<feature type="active site" description="Proton acceptor" evidence="6">
    <location>
        <position position="280"/>
    </location>
</feature>
<dbReference type="OrthoDB" id="9770452at2"/>
<dbReference type="SUPFAM" id="SSF51395">
    <property type="entry name" value="FMN-linked oxidoreductases"/>
    <property type="match status" value="1"/>
</dbReference>
<dbReference type="AlphaFoldDB" id="A0A561R881"/>
<feature type="binding site" evidence="7">
    <location>
        <position position="278"/>
    </location>
    <ligand>
        <name>FMN</name>
        <dbReference type="ChEBI" id="CHEBI:58210"/>
    </ligand>
</feature>
<comment type="similarity">
    <text evidence="5">Belongs to the FMN-dependent alpha-hydroxy acid dehydrogenase family.</text>
</comment>
<proteinExistence type="inferred from homology"/>
<dbReference type="InterPro" id="IPR000262">
    <property type="entry name" value="FMN-dep_DH"/>
</dbReference>
<evidence type="ECO:0000256" key="2">
    <source>
        <dbReference type="ARBA" id="ARBA00022630"/>
    </source>
</evidence>
<feature type="binding site" evidence="7">
    <location>
        <position position="25"/>
    </location>
    <ligand>
        <name>glyoxylate</name>
        <dbReference type="ChEBI" id="CHEBI:36655"/>
    </ligand>
</feature>
<reference evidence="9 10" key="1">
    <citation type="submission" date="2019-06" db="EMBL/GenBank/DDBJ databases">
        <title>Sorghum-associated microbial communities from plants grown in Nebraska, USA.</title>
        <authorList>
            <person name="Schachtman D."/>
        </authorList>
    </citation>
    <scope>NUCLEOTIDE SEQUENCE [LARGE SCALE GENOMIC DNA]</scope>
    <source>
        <strain evidence="9 10">1225</strain>
    </source>
</reference>